<dbReference type="InterPro" id="IPR036188">
    <property type="entry name" value="FAD/NAD-bd_sf"/>
</dbReference>
<dbReference type="SUPFAM" id="SSF51905">
    <property type="entry name" value="FAD/NAD(P)-binding domain"/>
    <property type="match status" value="1"/>
</dbReference>
<dbReference type="InterPro" id="IPR011777">
    <property type="entry name" value="Geranylgeranyl_Rdtase_fam"/>
</dbReference>
<sequence length="374" mass="39508">MSAPRYDLVVIGAGPAGSAAALCAARAGLRVALVDKARFPRVKLCGGLVTGRALRALRQPLPADLLERRDSLSFFDRGAPLGQITGGPPVYLTTRLGLDAHLLAQALQAGAEDFTGHSVAGLAPGFVQLRNGPALRAPLILGADGVNSAVARHLFGRAFDPATIGFALEIEAPPSEDQSLQVDFGVAAWGYGWRFAKSGSTTIGLGGLQARNPDMKARLAAYLALLPDQAGARVMGHHLPFGELRRVPGRGRMLLAGDAAGLVDPITGEGIAHALLSGHLAAEAVIAALAAGRPDSALPRYARALAPTLRALRHARMLRPLVFSDRCGGLFRQAFRDSATMKLRYMDLLAGEVDYAALLRRAAWRLPLRLLRGR</sequence>
<dbReference type="PANTHER" id="PTHR42685">
    <property type="entry name" value="GERANYLGERANYL DIPHOSPHATE REDUCTASE"/>
    <property type="match status" value="1"/>
</dbReference>
<protein>
    <submittedName>
        <fullName evidence="1">Geranylgeranyl reductase family</fullName>
    </submittedName>
</protein>
<dbReference type="Proteomes" id="UP000199093">
    <property type="component" value="Unassembled WGS sequence"/>
</dbReference>
<dbReference type="RefSeq" id="WP_089843504.1">
    <property type="nucleotide sequence ID" value="NZ_FNEJ01000002.1"/>
</dbReference>
<keyword evidence="2" id="KW-1185">Reference proteome</keyword>
<dbReference type="InterPro" id="IPR050407">
    <property type="entry name" value="Geranylgeranyl_reductase"/>
</dbReference>
<gene>
    <name evidence="1" type="ORF">SAMN04487993_1002186</name>
</gene>
<dbReference type="NCBIfam" id="TIGR02032">
    <property type="entry name" value="GG-red-SF"/>
    <property type="match status" value="1"/>
</dbReference>
<dbReference type="PANTHER" id="PTHR42685:SF22">
    <property type="entry name" value="CONDITIONED MEDIUM FACTOR RECEPTOR 1"/>
    <property type="match status" value="1"/>
</dbReference>
<name>A0A1G8IY75_9RHOB</name>
<accession>A0A1G8IY75</accession>
<dbReference type="STRING" id="555512.SAMN04487993_1002186"/>
<dbReference type="AlphaFoldDB" id="A0A1G8IY75"/>
<organism evidence="1 2">
    <name type="scientific">Salipiger marinus</name>
    <dbReference type="NCBI Taxonomy" id="555512"/>
    <lineage>
        <taxon>Bacteria</taxon>
        <taxon>Pseudomonadati</taxon>
        <taxon>Pseudomonadota</taxon>
        <taxon>Alphaproteobacteria</taxon>
        <taxon>Rhodobacterales</taxon>
        <taxon>Roseobacteraceae</taxon>
        <taxon>Salipiger</taxon>
    </lineage>
</organism>
<reference evidence="1 2" key="1">
    <citation type="submission" date="2016-10" db="EMBL/GenBank/DDBJ databases">
        <authorList>
            <person name="de Groot N.N."/>
        </authorList>
    </citation>
    <scope>NUCLEOTIDE SEQUENCE [LARGE SCALE GENOMIC DNA]</scope>
    <source>
        <strain evidence="1 2">DSM 26424</strain>
    </source>
</reference>
<dbReference type="PRINTS" id="PR00420">
    <property type="entry name" value="RNGMNOXGNASE"/>
</dbReference>
<dbReference type="EMBL" id="FNEJ01000002">
    <property type="protein sequence ID" value="SDI23687.1"/>
    <property type="molecule type" value="Genomic_DNA"/>
</dbReference>
<proteinExistence type="predicted"/>
<dbReference type="Pfam" id="PF12831">
    <property type="entry name" value="FAD_oxidored"/>
    <property type="match status" value="1"/>
</dbReference>
<dbReference type="GO" id="GO:0016628">
    <property type="term" value="F:oxidoreductase activity, acting on the CH-CH group of donors, NAD or NADP as acceptor"/>
    <property type="evidence" value="ECO:0007669"/>
    <property type="project" value="InterPro"/>
</dbReference>
<dbReference type="Gene3D" id="3.50.50.60">
    <property type="entry name" value="FAD/NAD(P)-binding domain"/>
    <property type="match status" value="1"/>
</dbReference>
<evidence type="ECO:0000313" key="2">
    <source>
        <dbReference type="Proteomes" id="UP000199093"/>
    </source>
</evidence>
<dbReference type="OrthoDB" id="417034at2"/>
<evidence type="ECO:0000313" key="1">
    <source>
        <dbReference type="EMBL" id="SDI23687.1"/>
    </source>
</evidence>